<dbReference type="RefSeq" id="WP_109532488.1">
    <property type="nucleotide sequence ID" value="NZ_CAXPUO010000072.1"/>
</dbReference>
<evidence type="ECO:0000259" key="2">
    <source>
        <dbReference type="Pfam" id="PF07811"/>
    </source>
</evidence>
<keyword evidence="4" id="KW-1185">Reference proteome</keyword>
<dbReference type="Pfam" id="PF07811">
    <property type="entry name" value="TadE"/>
    <property type="match status" value="1"/>
</dbReference>
<name>A0A2U2CEZ0_9RHOB</name>
<dbReference type="Proteomes" id="UP000244940">
    <property type="component" value="Unassembled WGS sequence"/>
</dbReference>
<feature type="domain" description="TadE-like" evidence="2">
    <location>
        <begin position="17"/>
        <end position="59"/>
    </location>
</feature>
<feature type="transmembrane region" description="Helical" evidence="1">
    <location>
        <begin position="21"/>
        <end position="43"/>
    </location>
</feature>
<reference evidence="3 4" key="1">
    <citation type="submission" date="2018-05" db="EMBL/GenBank/DDBJ databases">
        <title>Pararhodobacter marina sp. nov., isolated from deep-sea water of the Indian Ocean.</title>
        <authorList>
            <person name="Lai Q.Sr."/>
            <person name="Liu X."/>
            <person name="Shao Z."/>
        </authorList>
    </citation>
    <scope>NUCLEOTIDE SEQUENCE [LARGE SCALE GENOMIC DNA]</scope>
    <source>
        <strain evidence="3 4">CIC4N-9</strain>
    </source>
</reference>
<sequence length="178" mass="19705">MTALPRLLRRFARREAGTTTVEFVIVLPMVLALLFSSIDYGIVMLRQVFLDRAVDIAVRQVRLGNVTGAQYDNFRQLICDNTFLIADCVNSMAVEMHPVDTATWTGLDTDAQCVNRELELHPVVSFRPGNGAQELMLIRVCAVADPFIRLTGLVMGMPEDESGGFFLVSHAAFANEPT</sequence>
<keyword evidence="1" id="KW-0812">Transmembrane</keyword>
<gene>
    <name evidence="3" type="ORF">C4N9_06570</name>
</gene>
<organism evidence="3 4">
    <name type="scientific">Pararhodobacter marinus</name>
    <dbReference type="NCBI Taxonomy" id="2184063"/>
    <lineage>
        <taxon>Bacteria</taxon>
        <taxon>Pseudomonadati</taxon>
        <taxon>Pseudomonadota</taxon>
        <taxon>Alphaproteobacteria</taxon>
        <taxon>Rhodobacterales</taxon>
        <taxon>Paracoccaceae</taxon>
        <taxon>Pararhodobacter</taxon>
    </lineage>
</organism>
<accession>A0A2U2CEZ0</accession>
<proteinExistence type="predicted"/>
<dbReference type="InterPro" id="IPR012495">
    <property type="entry name" value="TadE-like_dom"/>
</dbReference>
<evidence type="ECO:0000313" key="4">
    <source>
        <dbReference type="Proteomes" id="UP000244940"/>
    </source>
</evidence>
<evidence type="ECO:0000256" key="1">
    <source>
        <dbReference type="SAM" id="Phobius"/>
    </source>
</evidence>
<dbReference type="AlphaFoldDB" id="A0A2U2CEZ0"/>
<comment type="caution">
    <text evidence="3">The sequence shown here is derived from an EMBL/GenBank/DDBJ whole genome shotgun (WGS) entry which is preliminary data.</text>
</comment>
<dbReference type="GeneID" id="94364546"/>
<keyword evidence="1" id="KW-0472">Membrane</keyword>
<dbReference type="OrthoDB" id="7907064at2"/>
<keyword evidence="1" id="KW-1133">Transmembrane helix</keyword>
<evidence type="ECO:0000313" key="3">
    <source>
        <dbReference type="EMBL" id="PWE30344.1"/>
    </source>
</evidence>
<protein>
    <submittedName>
        <fullName evidence="3">Pilus assembly protein TadE</fullName>
    </submittedName>
</protein>
<dbReference type="EMBL" id="QEYD01000003">
    <property type="protein sequence ID" value="PWE30344.1"/>
    <property type="molecule type" value="Genomic_DNA"/>
</dbReference>